<sequence>MYITSATTDDIPACADLLAEVFSEDGVTRAFYPGDVDIEYHLRFHEEAMLRSHLPEAAVVDMAIDAETKDLLGVAFWIKPDAKPRLLKKIQALPLWWKALPSFSALPQIRKLSKKFDDAKPDAPHWALAEIGVSSAARGRGVGGALLRHRLERIDREHDAAYLEATSKKAAQLYGRHGFQPHITLDIDGIPCYTMLRPTKPYL</sequence>
<dbReference type="EMBL" id="CP011311">
    <property type="protein sequence ID" value="AKE39125.1"/>
    <property type="molecule type" value="Genomic_DNA"/>
</dbReference>
<proteinExistence type="predicted"/>
<dbReference type="HOGENOM" id="CLU_060131_7_2_11"/>
<evidence type="ECO:0000313" key="1">
    <source>
        <dbReference type="EMBL" id="AKE39125.1"/>
    </source>
</evidence>
<dbReference type="Proteomes" id="UP000033566">
    <property type="component" value="Chromosome"/>
</dbReference>
<dbReference type="AlphaFoldDB" id="A0A0F6QWR7"/>
<dbReference type="SUPFAM" id="SSF55729">
    <property type="entry name" value="Acyl-CoA N-acyltransferases (Nat)"/>
    <property type="match status" value="1"/>
</dbReference>
<dbReference type="PROSITE" id="PS51186">
    <property type="entry name" value="GNAT"/>
    <property type="match status" value="1"/>
</dbReference>
<dbReference type="PANTHER" id="PTHR42791">
    <property type="entry name" value="GNAT FAMILY ACETYLTRANSFERASE"/>
    <property type="match status" value="1"/>
</dbReference>
<dbReference type="InterPro" id="IPR000182">
    <property type="entry name" value="GNAT_dom"/>
</dbReference>
<keyword evidence="2" id="KW-1185">Reference proteome</keyword>
<dbReference type="PANTHER" id="PTHR42791:SF1">
    <property type="entry name" value="N-ACETYLTRANSFERASE DOMAIN-CONTAINING PROTEIN"/>
    <property type="match status" value="1"/>
</dbReference>
<evidence type="ECO:0000313" key="2">
    <source>
        <dbReference type="Proteomes" id="UP000033566"/>
    </source>
</evidence>
<dbReference type="InterPro" id="IPR052523">
    <property type="entry name" value="Trichothecene_AcTrans"/>
</dbReference>
<dbReference type="InterPro" id="IPR016181">
    <property type="entry name" value="Acyl_CoA_acyltransferase"/>
</dbReference>
<keyword evidence="1" id="KW-0808">Transferase</keyword>
<dbReference type="KEGG" id="ccj:UL81_05800"/>
<dbReference type="Gene3D" id="3.40.630.30">
    <property type="match status" value="1"/>
</dbReference>
<dbReference type="OrthoDB" id="7057833at2"/>
<name>A0A0F6QWR7_9CORY</name>
<dbReference type="PATRIC" id="fig|161896.4.peg.1137"/>
<dbReference type="CDD" id="cd04301">
    <property type="entry name" value="NAT_SF"/>
    <property type="match status" value="1"/>
</dbReference>
<dbReference type="STRING" id="161896.UL81_05800"/>
<gene>
    <name evidence="1" type="ORF">UL81_05800</name>
</gene>
<reference evidence="1 2" key="1">
    <citation type="journal article" date="2015" name="Genome Announc.">
        <title>Complete Genome Sequence of Corynebacterium camporealensis DSM 44610, Isolated from the Milk of a Manchega Sheep with Subclinical Mastitis.</title>
        <authorList>
            <person name="Ruckert C."/>
            <person name="Albersmeier A."/>
            <person name="Winkler A."/>
            <person name="Tauch A."/>
        </authorList>
    </citation>
    <scope>NUCLEOTIDE SEQUENCE [LARGE SCALE GENOMIC DNA]</scope>
    <source>
        <strain evidence="1 2">DSM 44610</strain>
    </source>
</reference>
<accession>A0A0F6QWR7</accession>
<protein>
    <submittedName>
        <fullName evidence="1">Acetyltransferase (GNAT) family protein</fullName>
    </submittedName>
</protein>
<dbReference type="RefSeq" id="WP_052097687.1">
    <property type="nucleotide sequence ID" value="NZ_CP011311.1"/>
</dbReference>
<organism evidence="1 2">
    <name type="scientific">Corynebacterium camporealensis</name>
    <dbReference type="NCBI Taxonomy" id="161896"/>
    <lineage>
        <taxon>Bacteria</taxon>
        <taxon>Bacillati</taxon>
        <taxon>Actinomycetota</taxon>
        <taxon>Actinomycetes</taxon>
        <taxon>Mycobacteriales</taxon>
        <taxon>Corynebacteriaceae</taxon>
        <taxon>Corynebacterium</taxon>
    </lineage>
</organism>
<dbReference type="Pfam" id="PF13508">
    <property type="entry name" value="Acetyltransf_7"/>
    <property type="match status" value="1"/>
</dbReference>
<dbReference type="GO" id="GO:0016747">
    <property type="term" value="F:acyltransferase activity, transferring groups other than amino-acyl groups"/>
    <property type="evidence" value="ECO:0007669"/>
    <property type="project" value="InterPro"/>
</dbReference>